<feature type="compositionally biased region" description="Basic residues" evidence="1">
    <location>
        <begin position="115"/>
        <end position="124"/>
    </location>
</feature>
<dbReference type="RefSeq" id="XP_020044012.1">
    <property type="nucleotide sequence ID" value="XM_020188423.1"/>
</dbReference>
<evidence type="ECO:0000256" key="1">
    <source>
        <dbReference type="SAM" id="MobiDB-lite"/>
    </source>
</evidence>
<feature type="compositionally biased region" description="Polar residues" evidence="1">
    <location>
        <begin position="341"/>
        <end position="353"/>
    </location>
</feature>
<feature type="compositionally biased region" description="Pro residues" evidence="1">
    <location>
        <begin position="171"/>
        <end position="185"/>
    </location>
</feature>
<feature type="region of interest" description="Disordered" evidence="1">
    <location>
        <begin position="1"/>
        <end position="153"/>
    </location>
</feature>
<feature type="compositionally biased region" description="Basic and acidic residues" evidence="1">
    <location>
        <begin position="278"/>
        <end position="292"/>
    </location>
</feature>
<sequence length="376" mass="39836">MCGGRTKLAGAAGDQGLRAASNASRERGPCLGEEGIRRGRGPGAALERTRCPRLTCAHGAQRPARMPSPDSAPPRPPAPPPAPPPRPPGPRGRHPGLPSLPRRAEPPGVGTPRAGWRRWSRPAHPRLGASVRALDAAPPPGVSPGPGLGRGAGVSLWGALWVREGRGRELPPLPPVVPERQPPPYRGTAPAGPRPAPAHWLRRAGSRLRGPGAAADPPLRFVFPSLAGPRLCLPPRAVPRTPRSSASLWETDRLVCPGPGRPRVGKGWKPKAPHRSARGVDKFRLRSQDTGRFRRTVPGHRCLSFSRWPSSRPVVEPLQPKGSRWGDPEGGLRFPPGSLPAESSSLQGPSPMSTKRAKEDGSSTRSRQAGPQGCEA</sequence>
<feature type="compositionally biased region" description="Basic residues" evidence="1">
    <location>
        <begin position="263"/>
        <end position="277"/>
    </location>
</feature>
<accession>A0A8B7WK27</accession>
<proteinExistence type="predicted"/>
<feature type="region of interest" description="Disordered" evidence="1">
    <location>
        <begin position="251"/>
        <end position="376"/>
    </location>
</feature>
<feature type="region of interest" description="Disordered" evidence="1">
    <location>
        <begin position="167"/>
        <end position="198"/>
    </location>
</feature>
<feature type="compositionally biased region" description="Pro residues" evidence="1">
    <location>
        <begin position="70"/>
        <end position="90"/>
    </location>
</feature>
<dbReference type="KEGG" id="ccan:109703295"/>
<name>A0A8B7WK27_CASCN</name>
<evidence type="ECO:0000313" key="2">
    <source>
        <dbReference type="RefSeq" id="XP_020044012.1"/>
    </source>
</evidence>
<gene>
    <name evidence="2" type="primary">LOC109703295</name>
</gene>
<dbReference type="AlphaFoldDB" id="A0A8B7WK27"/>
<protein>
    <submittedName>
        <fullName evidence="2">WAS/WASL-interacting protein family member 1-like</fullName>
    </submittedName>
</protein>
<organism evidence="2">
    <name type="scientific">Castor canadensis</name>
    <name type="common">American beaver</name>
    <dbReference type="NCBI Taxonomy" id="51338"/>
    <lineage>
        <taxon>Eukaryota</taxon>
        <taxon>Metazoa</taxon>
        <taxon>Chordata</taxon>
        <taxon>Craniata</taxon>
        <taxon>Vertebrata</taxon>
        <taxon>Euteleostomi</taxon>
        <taxon>Mammalia</taxon>
        <taxon>Eutheria</taxon>
        <taxon>Euarchontoglires</taxon>
        <taxon>Glires</taxon>
        <taxon>Rodentia</taxon>
        <taxon>Castorimorpha</taxon>
        <taxon>Castoridae</taxon>
        <taxon>Castor</taxon>
    </lineage>
</organism>
<reference evidence="2" key="1">
    <citation type="submission" date="2025-08" db="UniProtKB">
        <authorList>
            <consortium name="RefSeq"/>
        </authorList>
    </citation>
    <scope>IDENTIFICATION</scope>
    <source>
        <tissue evidence="2">Leukocyte</tissue>
    </source>
</reference>